<evidence type="ECO:0000256" key="2">
    <source>
        <dbReference type="ARBA" id="ARBA00022490"/>
    </source>
</evidence>
<feature type="compositionally biased region" description="Basic and acidic residues" evidence="3">
    <location>
        <begin position="277"/>
        <end position="304"/>
    </location>
</feature>
<keyword evidence="2" id="KW-0963">Cytoplasm</keyword>
<dbReference type="EMBL" id="CP055899">
    <property type="protein sequence ID" value="QKX56732.1"/>
    <property type="molecule type" value="Genomic_DNA"/>
</dbReference>
<feature type="compositionally biased region" description="Gly residues" evidence="3">
    <location>
        <begin position="260"/>
        <end position="276"/>
    </location>
</feature>
<evidence type="ECO:0000256" key="1">
    <source>
        <dbReference type="ARBA" id="ARBA00004496"/>
    </source>
</evidence>
<feature type="compositionally biased region" description="Basic and acidic residues" evidence="3">
    <location>
        <begin position="1"/>
        <end position="46"/>
    </location>
</feature>
<sequence>MADVRSKNLYELLGNDHEYDSDREPAPPTKTVDRPAARHGKRDAPKEAPAAPAPAAAPRGGGRGGRGGRGGNDDAFRDRNAGSYNNRNRPVDEVKEAGRRGYRGRDDRGARTRTDRHPVRNTHTDTEKQVGQGWGAKKGDAEWNDEKAGEAIAKADENEAQTPAEGAEPEEPIDKSKSYADYIAEQAATKRTELGVQEARAPASTGKDKKWEAAKELRRAEEEDNYIKPQEEKGRRERQRKEKNILDVDMRFVEQPRTRGTGGGPRGSGGRGGGRGRGGDRPDRGDRAERPERAERGGRGENTRGGRAGGSGPTVTVDEKNFPSLGSK</sequence>
<feature type="compositionally biased region" description="Basic and acidic residues" evidence="3">
    <location>
        <begin position="89"/>
        <end position="128"/>
    </location>
</feature>
<evidence type="ECO:0000256" key="3">
    <source>
        <dbReference type="SAM" id="MobiDB-lite"/>
    </source>
</evidence>
<comment type="subcellular location">
    <subcellularLocation>
        <location evidence="1">Cytoplasm</location>
    </subcellularLocation>
</comment>
<proteinExistence type="predicted"/>
<dbReference type="SMART" id="SM01233">
    <property type="entry name" value="HABP4_PAI-RBP1"/>
    <property type="match status" value="1"/>
</dbReference>
<dbReference type="AlphaFoldDB" id="A0A7H8QS31"/>
<organism evidence="5 6">
    <name type="scientific">Talaromyces rugulosus</name>
    <name type="common">Penicillium rugulosum</name>
    <dbReference type="NCBI Taxonomy" id="121627"/>
    <lineage>
        <taxon>Eukaryota</taxon>
        <taxon>Fungi</taxon>
        <taxon>Dikarya</taxon>
        <taxon>Ascomycota</taxon>
        <taxon>Pezizomycotina</taxon>
        <taxon>Eurotiomycetes</taxon>
        <taxon>Eurotiomycetidae</taxon>
        <taxon>Eurotiales</taxon>
        <taxon>Trichocomaceae</taxon>
        <taxon>Talaromyces</taxon>
        <taxon>Talaromyces sect. Islandici</taxon>
    </lineage>
</organism>
<gene>
    <name evidence="5" type="ORF">TRUGW13939_03838</name>
</gene>
<dbReference type="KEGG" id="trg:TRUGW13939_03838"/>
<evidence type="ECO:0000259" key="4">
    <source>
        <dbReference type="SMART" id="SM01233"/>
    </source>
</evidence>
<feature type="compositionally biased region" description="Gly residues" evidence="3">
    <location>
        <begin position="59"/>
        <end position="70"/>
    </location>
</feature>
<feature type="region of interest" description="Disordered" evidence="3">
    <location>
        <begin position="1"/>
        <end position="328"/>
    </location>
</feature>
<dbReference type="RefSeq" id="XP_035342910.1">
    <property type="nucleotide sequence ID" value="XM_035487017.1"/>
</dbReference>
<accession>A0A7H8QS31</accession>
<evidence type="ECO:0000313" key="6">
    <source>
        <dbReference type="Proteomes" id="UP000509510"/>
    </source>
</evidence>
<name>A0A7H8QS31_TALRU</name>
<reference evidence="6" key="1">
    <citation type="submission" date="2020-06" db="EMBL/GenBank/DDBJ databases">
        <title>A chromosome-scale genome assembly of Talaromyces rugulosus W13939.</title>
        <authorList>
            <person name="Wang B."/>
            <person name="Guo L."/>
            <person name="Ye K."/>
            <person name="Wang L."/>
        </authorList>
    </citation>
    <scope>NUCLEOTIDE SEQUENCE [LARGE SCALE GENOMIC DNA]</scope>
    <source>
        <strain evidence="6">W13939</strain>
    </source>
</reference>
<feature type="compositionally biased region" description="Basic and acidic residues" evidence="3">
    <location>
        <begin position="206"/>
        <end position="257"/>
    </location>
</feature>
<dbReference type="Proteomes" id="UP000509510">
    <property type="component" value="Chromosome II"/>
</dbReference>
<feature type="compositionally biased region" description="Basic and acidic residues" evidence="3">
    <location>
        <begin position="71"/>
        <end position="80"/>
    </location>
</feature>
<feature type="domain" description="Hyaluronan/mRNA-binding protein" evidence="4">
    <location>
        <begin position="110"/>
        <end position="223"/>
    </location>
</feature>
<dbReference type="InterPro" id="IPR006861">
    <property type="entry name" value="HABP4_PAIRBP1-bd"/>
</dbReference>
<dbReference type="GO" id="GO:0005737">
    <property type="term" value="C:cytoplasm"/>
    <property type="evidence" value="ECO:0007669"/>
    <property type="project" value="UniProtKB-SubCell"/>
</dbReference>
<dbReference type="GO" id="GO:0003676">
    <property type="term" value="F:nucleic acid binding"/>
    <property type="evidence" value="ECO:0007669"/>
    <property type="project" value="UniProtKB-ARBA"/>
</dbReference>
<keyword evidence="6" id="KW-1185">Reference proteome</keyword>
<feature type="compositionally biased region" description="Low complexity" evidence="3">
    <location>
        <begin position="48"/>
        <end position="58"/>
    </location>
</feature>
<evidence type="ECO:0000313" key="5">
    <source>
        <dbReference type="EMBL" id="QKX56732.1"/>
    </source>
</evidence>
<dbReference type="OrthoDB" id="5426471at2759"/>
<dbReference type="Pfam" id="PF09598">
    <property type="entry name" value="Stm1_N"/>
    <property type="match status" value="1"/>
</dbReference>
<dbReference type="InterPro" id="IPR019084">
    <property type="entry name" value="STM1-like_N"/>
</dbReference>
<dbReference type="Gene3D" id="6.10.140.1040">
    <property type="match status" value="1"/>
</dbReference>
<protein>
    <recommendedName>
        <fullName evidence="4">Hyaluronan/mRNA-binding protein domain-containing protein</fullName>
    </recommendedName>
</protein>
<feature type="compositionally biased region" description="Basic and acidic residues" evidence="3">
    <location>
        <begin position="137"/>
        <end position="157"/>
    </location>
</feature>
<dbReference type="GeneID" id="55991341"/>